<accession>A0ABQ5CQZ6</accession>
<name>A0ABQ5CQZ6_9ASTR</name>
<organism evidence="1 2">
    <name type="scientific">Tanacetum coccineum</name>
    <dbReference type="NCBI Taxonomy" id="301880"/>
    <lineage>
        <taxon>Eukaryota</taxon>
        <taxon>Viridiplantae</taxon>
        <taxon>Streptophyta</taxon>
        <taxon>Embryophyta</taxon>
        <taxon>Tracheophyta</taxon>
        <taxon>Spermatophyta</taxon>
        <taxon>Magnoliopsida</taxon>
        <taxon>eudicotyledons</taxon>
        <taxon>Gunneridae</taxon>
        <taxon>Pentapetalae</taxon>
        <taxon>asterids</taxon>
        <taxon>campanulids</taxon>
        <taxon>Asterales</taxon>
        <taxon>Asteraceae</taxon>
        <taxon>Asteroideae</taxon>
        <taxon>Anthemideae</taxon>
        <taxon>Anthemidinae</taxon>
        <taxon>Tanacetum</taxon>
    </lineage>
</organism>
<proteinExistence type="predicted"/>
<keyword evidence="2" id="KW-1185">Reference proteome</keyword>
<protein>
    <submittedName>
        <fullName evidence="1">Uncharacterized protein</fullName>
    </submittedName>
</protein>
<evidence type="ECO:0000313" key="1">
    <source>
        <dbReference type="EMBL" id="GJT29348.1"/>
    </source>
</evidence>
<sequence>MVCPPARNNNALHPGLPHSLELASATAFGGKTQIQIVGWVVSRDCGCCYVSLDLLMTEMIMLRFKTFDHQGMRINCLLCEAFPTSSYSHGMCLLIFYVVAMKQKSELSCIGGRYAGSGTLDVHSEKTSLMITCDMIKLKFCQKKAVKNCQNAVKNSQNAMKNFSKANDRSRSISAGAFSTLDVSLKVANILSLTLD</sequence>
<reference evidence="1" key="2">
    <citation type="submission" date="2022-01" db="EMBL/GenBank/DDBJ databases">
        <authorList>
            <person name="Yamashiro T."/>
            <person name="Shiraishi A."/>
            <person name="Satake H."/>
            <person name="Nakayama K."/>
        </authorList>
    </citation>
    <scope>NUCLEOTIDE SEQUENCE</scope>
</reference>
<gene>
    <name evidence="1" type="ORF">Tco_0909623</name>
</gene>
<dbReference type="Proteomes" id="UP001151760">
    <property type="component" value="Unassembled WGS sequence"/>
</dbReference>
<dbReference type="EMBL" id="BQNB010014535">
    <property type="protein sequence ID" value="GJT29348.1"/>
    <property type="molecule type" value="Genomic_DNA"/>
</dbReference>
<reference evidence="1" key="1">
    <citation type="journal article" date="2022" name="Int. J. Mol. Sci.">
        <title>Draft Genome of Tanacetum Coccineum: Genomic Comparison of Closely Related Tanacetum-Family Plants.</title>
        <authorList>
            <person name="Yamashiro T."/>
            <person name="Shiraishi A."/>
            <person name="Nakayama K."/>
            <person name="Satake H."/>
        </authorList>
    </citation>
    <scope>NUCLEOTIDE SEQUENCE</scope>
</reference>
<comment type="caution">
    <text evidence="1">The sequence shown here is derived from an EMBL/GenBank/DDBJ whole genome shotgun (WGS) entry which is preliminary data.</text>
</comment>
<evidence type="ECO:0000313" key="2">
    <source>
        <dbReference type="Proteomes" id="UP001151760"/>
    </source>
</evidence>